<accession>A0AAV5VFU7</accession>
<protein>
    <submittedName>
        <fullName evidence="1">Uncharacterized protein</fullName>
    </submittedName>
</protein>
<feature type="non-terminal residue" evidence="1">
    <location>
        <position position="84"/>
    </location>
</feature>
<dbReference type="EMBL" id="BTSY01000003">
    <property type="protein sequence ID" value="GMT17556.1"/>
    <property type="molecule type" value="Genomic_DNA"/>
</dbReference>
<name>A0AAV5VFU7_9BILA</name>
<comment type="caution">
    <text evidence="1">The sequence shown here is derived from an EMBL/GenBank/DDBJ whole genome shotgun (WGS) entry which is preliminary data.</text>
</comment>
<keyword evidence="2" id="KW-1185">Reference proteome</keyword>
<reference evidence="1" key="1">
    <citation type="submission" date="2023-10" db="EMBL/GenBank/DDBJ databases">
        <title>Genome assembly of Pristionchus species.</title>
        <authorList>
            <person name="Yoshida K."/>
            <person name="Sommer R.J."/>
        </authorList>
    </citation>
    <scope>NUCLEOTIDE SEQUENCE</scope>
    <source>
        <strain evidence="1">RS5133</strain>
    </source>
</reference>
<organism evidence="1 2">
    <name type="scientific">Pristionchus fissidentatus</name>
    <dbReference type="NCBI Taxonomy" id="1538716"/>
    <lineage>
        <taxon>Eukaryota</taxon>
        <taxon>Metazoa</taxon>
        <taxon>Ecdysozoa</taxon>
        <taxon>Nematoda</taxon>
        <taxon>Chromadorea</taxon>
        <taxon>Rhabditida</taxon>
        <taxon>Rhabditina</taxon>
        <taxon>Diplogasteromorpha</taxon>
        <taxon>Diplogasteroidea</taxon>
        <taxon>Neodiplogasteridae</taxon>
        <taxon>Pristionchus</taxon>
    </lineage>
</organism>
<dbReference type="AlphaFoldDB" id="A0AAV5VFU7"/>
<gene>
    <name evidence="1" type="ORF">PFISCL1PPCAC_8853</name>
</gene>
<evidence type="ECO:0000313" key="1">
    <source>
        <dbReference type="EMBL" id="GMT17556.1"/>
    </source>
</evidence>
<evidence type="ECO:0000313" key="2">
    <source>
        <dbReference type="Proteomes" id="UP001432322"/>
    </source>
</evidence>
<feature type="non-terminal residue" evidence="1">
    <location>
        <position position="1"/>
    </location>
</feature>
<sequence length="84" mass="9276">LFTLHFSVCLSPPNWVSQAPSPSSRPAWSWRHRCWLRLPSPAVSSSVYVRSSLSSFVVRAHPLLSPTLAASPTRISSNLDSRST</sequence>
<dbReference type="Proteomes" id="UP001432322">
    <property type="component" value="Unassembled WGS sequence"/>
</dbReference>
<proteinExistence type="predicted"/>